<gene>
    <name evidence="1" type="ORF">SAMN06297382_0715</name>
</gene>
<organism evidence="1 2">
    <name type="scientific">Amphiplicatus metriothermophilus</name>
    <dbReference type="NCBI Taxonomy" id="1519374"/>
    <lineage>
        <taxon>Bacteria</taxon>
        <taxon>Pseudomonadati</taxon>
        <taxon>Pseudomonadota</taxon>
        <taxon>Alphaproteobacteria</taxon>
        <taxon>Parvularculales</taxon>
        <taxon>Parvularculaceae</taxon>
        <taxon>Amphiplicatus</taxon>
    </lineage>
</organism>
<dbReference type="RefSeq" id="WP_234993304.1">
    <property type="nucleotide sequence ID" value="NZ_FZQA01000001.1"/>
</dbReference>
<evidence type="ECO:0008006" key="3">
    <source>
        <dbReference type="Google" id="ProtNLM"/>
    </source>
</evidence>
<dbReference type="AlphaFoldDB" id="A0A239PM85"/>
<name>A0A239PM85_9PROT</name>
<evidence type="ECO:0000313" key="2">
    <source>
        <dbReference type="Proteomes" id="UP000198346"/>
    </source>
</evidence>
<dbReference type="Proteomes" id="UP000198346">
    <property type="component" value="Unassembled WGS sequence"/>
</dbReference>
<accession>A0A239PM85</accession>
<keyword evidence="2" id="KW-1185">Reference proteome</keyword>
<evidence type="ECO:0000313" key="1">
    <source>
        <dbReference type="EMBL" id="SNT68214.1"/>
    </source>
</evidence>
<dbReference type="InterPro" id="IPR036527">
    <property type="entry name" value="SCP2_sterol-bd_dom_sf"/>
</dbReference>
<dbReference type="SUPFAM" id="SSF55718">
    <property type="entry name" value="SCP-like"/>
    <property type="match status" value="1"/>
</dbReference>
<sequence>MAEAAPDPLLAAARKAFSKPFAGVIRLEPADAAPFWADGRGAAARIVTEDPGAGEGESGGGGLCVWRASRDTLQRIFEGDRLLASAYVSGEIAIAGDMSVMARLQMERGT</sequence>
<protein>
    <recommendedName>
        <fullName evidence="3">SCP-2 sterol transfer family protein</fullName>
    </recommendedName>
</protein>
<reference evidence="1 2" key="1">
    <citation type="submission" date="2017-07" db="EMBL/GenBank/DDBJ databases">
        <authorList>
            <person name="Sun Z.S."/>
            <person name="Albrecht U."/>
            <person name="Echele G."/>
            <person name="Lee C.C."/>
        </authorList>
    </citation>
    <scope>NUCLEOTIDE SEQUENCE [LARGE SCALE GENOMIC DNA]</scope>
    <source>
        <strain evidence="1 2">CGMCC 1.12710</strain>
    </source>
</reference>
<proteinExistence type="predicted"/>
<dbReference type="Gene3D" id="3.30.1050.10">
    <property type="entry name" value="SCP2 sterol-binding domain"/>
    <property type="match status" value="1"/>
</dbReference>
<dbReference type="EMBL" id="FZQA01000001">
    <property type="protein sequence ID" value="SNT68214.1"/>
    <property type="molecule type" value="Genomic_DNA"/>
</dbReference>